<dbReference type="PANTHER" id="PTHR10146">
    <property type="entry name" value="PROLINE SYNTHETASE CO-TRANSCRIBED BACTERIAL HOMOLOG PROTEIN"/>
    <property type="match status" value="1"/>
</dbReference>
<dbReference type="NCBIfam" id="TIGR00044">
    <property type="entry name" value="YggS family pyridoxal phosphate-dependent enzyme"/>
    <property type="match status" value="1"/>
</dbReference>
<evidence type="ECO:0000256" key="3">
    <source>
        <dbReference type="PIRSR" id="PIRSR004848-1"/>
    </source>
</evidence>
<sequence>MQEATPETSTGPLAAIRERMAAAAKMARRAPEDIHLIAVSKTRAAEDIEPLIHEGQMLFGENRVQEAATKWPALKQRHPGVQLHLIGQLQSNKADEAVALFDMIHSVDRLSLVMALGKAMEKQARYIPCFIQVNIGAEEQKGGCAVSELPALIAAAKDSGVPLAGLMCIPPASIEAAPFFALLAELAALHNLPQLSMGMSEDFDTAIMMGATYVRVGTALFGARSSPV</sequence>
<feature type="domain" description="Alanine racemase N-terminal" evidence="5">
    <location>
        <begin position="13"/>
        <end position="224"/>
    </location>
</feature>
<dbReference type="FunFam" id="3.20.20.10:FF:000018">
    <property type="entry name" value="Pyridoxal phosphate homeostasis protein"/>
    <property type="match status" value="1"/>
</dbReference>
<dbReference type="PANTHER" id="PTHR10146:SF14">
    <property type="entry name" value="PYRIDOXAL PHOSPHATE HOMEOSTASIS PROTEIN"/>
    <property type="match status" value="1"/>
</dbReference>
<protein>
    <recommendedName>
        <fullName evidence="2">Pyridoxal phosphate homeostasis protein</fullName>
        <shortName evidence="2">PLP homeostasis protein</shortName>
    </recommendedName>
</protein>
<accession>A0A840B4F3</accession>
<dbReference type="EMBL" id="JACIEA010000004">
    <property type="protein sequence ID" value="MBB3944037.1"/>
    <property type="molecule type" value="Genomic_DNA"/>
</dbReference>
<proteinExistence type="inferred from homology"/>
<dbReference type="RefSeq" id="WP_183942332.1">
    <property type="nucleotide sequence ID" value="NZ_BAABBG010000021.1"/>
</dbReference>
<name>A0A840B4F3_9SPHN</name>
<dbReference type="InterPro" id="IPR029066">
    <property type="entry name" value="PLP-binding_barrel"/>
</dbReference>
<evidence type="ECO:0000256" key="1">
    <source>
        <dbReference type="ARBA" id="ARBA00022898"/>
    </source>
</evidence>
<dbReference type="Proteomes" id="UP000581447">
    <property type="component" value="Unassembled WGS sequence"/>
</dbReference>
<evidence type="ECO:0000259" key="5">
    <source>
        <dbReference type="Pfam" id="PF01168"/>
    </source>
</evidence>
<dbReference type="Pfam" id="PF01168">
    <property type="entry name" value="Ala_racemase_N"/>
    <property type="match status" value="1"/>
</dbReference>
<dbReference type="AlphaFoldDB" id="A0A840B4F3"/>
<evidence type="ECO:0000313" key="6">
    <source>
        <dbReference type="EMBL" id="MBB3944037.1"/>
    </source>
</evidence>
<comment type="function">
    <text evidence="2">Pyridoxal 5'-phosphate (PLP)-binding protein, which is involved in PLP homeostasis.</text>
</comment>
<comment type="cofactor">
    <cofactor evidence="3">
        <name>pyridoxal 5'-phosphate</name>
        <dbReference type="ChEBI" id="CHEBI:597326"/>
    </cofactor>
</comment>
<comment type="similarity">
    <text evidence="2 4">Belongs to the pyridoxal phosphate-binding protein YggS/PROSC family.</text>
</comment>
<evidence type="ECO:0000256" key="2">
    <source>
        <dbReference type="HAMAP-Rule" id="MF_02087"/>
    </source>
</evidence>
<gene>
    <name evidence="6" type="ORF">GGR91_002306</name>
</gene>
<dbReference type="InterPro" id="IPR001608">
    <property type="entry name" value="Ala_racemase_N"/>
</dbReference>
<keyword evidence="1 2" id="KW-0663">Pyridoxal phosphate</keyword>
<evidence type="ECO:0000313" key="7">
    <source>
        <dbReference type="Proteomes" id="UP000581447"/>
    </source>
</evidence>
<reference evidence="6 7" key="1">
    <citation type="submission" date="2020-08" db="EMBL/GenBank/DDBJ databases">
        <title>Genomic Encyclopedia of Type Strains, Phase IV (KMG-IV): sequencing the most valuable type-strain genomes for metagenomic binning, comparative biology and taxonomic classification.</title>
        <authorList>
            <person name="Goeker M."/>
        </authorList>
    </citation>
    <scope>NUCLEOTIDE SEQUENCE [LARGE SCALE GENOMIC DNA]</scope>
    <source>
        <strain evidence="6 7">DSM 29050</strain>
    </source>
</reference>
<evidence type="ECO:0000256" key="4">
    <source>
        <dbReference type="RuleBase" id="RU004514"/>
    </source>
</evidence>
<dbReference type="PIRSF" id="PIRSF004848">
    <property type="entry name" value="YBL036c_PLPDEIII"/>
    <property type="match status" value="1"/>
</dbReference>
<dbReference type="CDD" id="cd00635">
    <property type="entry name" value="PLPDE_III_YBL036c_like"/>
    <property type="match status" value="1"/>
</dbReference>
<keyword evidence="7" id="KW-1185">Reference proteome</keyword>
<dbReference type="HAMAP" id="MF_02087">
    <property type="entry name" value="PLP_homeostasis"/>
    <property type="match status" value="1"/>
</dbReference>
<comment type="caution">
    <text evidence="6">The sequence shown here is derived from an EMBL/GenBank/DDBJ whole genome shotgun (WGS) entry which is preliminary data.</text>
</comment>
<dbReference type="GO" id="GO:0030170">
    <property type="term" value="F:pyridoxal phosphate binding"/>
    <property type="evidence" value="ECO:0007669"/>
    <property type="project" value="UniProtKB-UniRule"/>
</dbReference>
<dbReference type="InterPro" id="IPR011078">
    <property type="entry name" value="PyrdxlP_homeostasis"/>
</dbReference>
<feature type="modified residue" description="N6-(pyridoxal phosphate)lysine" evidence="2 3">
    <location>
        <position position="41"/>
    </location>
</feature>
<organism evidence="6 7">
    <name type="scientific">Sphingorhabdus rigui</name>
    <dbReference type="NCBI Taxonomy" id="1282858"/>
    <lineage>
        <taxon>Bacteria</taxon>
        <taxon>Pseudomonadati</taxon>
        <taxon>Pseudomonadota</taxon>
        <taxon>Alphaproteobacteria</taxon>
        <taxon>Sphingomonadales</taxon>
        <taxon>Sphingomonadaceae</taxon>
        <taxon>Sphingorhabdus</taxon>
    </lineage>
</organism>
<dbReference type="SUPFAM" id="SSF51419">
    <property type="entry name" value="PLP-binding barrel"/>
    <property type="match status" value="1"/>
</dbReference>
<dbReference type="Gene3D" id="3.20.20.10">
    <property type="entry name" value="Alanine racemase"/>
    <property type="match status" value="1"/>
</dbReference>